<evidence type="ECO:0000256" key="9">
    <source>
        <dbReference type="ARBA" id="ARBA00022842"/>
    </source>
</evidence>
<dbReference type="PANTHER" id="PTHR10642:SF26">
    <property type="entry name" value="RIBONUCLEASE H1"/>
    <property type="match status" value="1"/>
</dbReference>
<feature type="binding site" evidence="10">
    <location>
        <position position="48"/>
    </location>
    <ligand>
        <name>Mg(2+)</name>
        <dbReference type="ChEBI" id="CHEBI:18420"/>
        <label>1</label>
    </ligand>
</feature>
<keyword evidence="5 10" id="KW-0540">Nuclease</keyword>
<evidence type="ECO:0000256" key="5">
    <source>
        <dbReference type="ARBA" id="ARBA00022722"/>
    </source>
</evidence>
<evidence type="ECO:0000259" key="11">
    <source>
        <dbReference type="PROSITE" id="PS50879"/>
    </source>
</evidence>
<protein>
    <recommendedName>
        <fullName evidence="4 10">Ribonuclease H</fullName>
        <shortName evidence="10">RNase H</shortName>
        <ecNumber evidence="4 10">3.1.26.4</ecNumber>
    </recommendedName>
</protein>
<gene>
    <name evidence="10 12" type="primary">rnhA</name>
    <name evidence="12" type="ORF">PQO03_01945</name>
</gene>
<keyword evidence="8 10" id="KW-0378">Hydrolase</keyword>
<feature type="binding site" evidence="10">
    <location>
        <position position="135"/>
    </location>
    <ligand>
        <name>Mg(2+)</name>
        <dbReference type="ChEBI" id="CHEBI:18420"/>
        <label>2</label>
    </ligand>
</feature>
<keyword evidence="13" id="KW-1185">Reference proteome</keyword>
<dbReference type="HAMAP" id="MF_00042">
    <property type="entry name" value="RNase_H"/>
    <property type="match status" value="1"/>
</dbReference>
<comment type="subunit">
    <text evidence="3 10">Monomer.</text>
</comment>
<evidence type="ECO:0000256" key="10">
    <source>
        <dbReference type="HAMAP-Rule" id="MF_00042"/>
    </source>
</evidence>
<name>A0ABY7VR94_9BACT</name>
<comment type="catalytic activity">
    <reaction evidence="1 10">
        <text>Endonucleolytic cleavage to 5'-phosphomonoester.</text>
        <dbReference type="EC" id="3.1.26.4"/>
    </reaction>
</comment>
<reference evidence="12 13" key="1">
    <citation type="submission" date="2023-02" db="EMBL/GenBank/DDBJ databases">
        <title>Genome sequence of Lentisphaera profundi SAORIC-696.</title>
        <authorList>
            <person name="Kim e."/>
            <person name="Cho J.-C."/>
            <person name="Choi A."/>
            <person name="Kang I."/>
        </authorList>
    </citation>
    <scope>NUCLEOTIDE SEQUENCE [LARGE SCALE GENOMIC DNA]</scope>
    <source>
        <strain evidence="12 13">SAORIC-696</strain>
    </source>
</reference>
<dbReference type="PANTHER" id="PTHR10642">
    <property type="entry name" value="RIBONUCLEASE H1"/>
    <property type="match status" value="1"/>
</dbReference>
<comment type="cofactor">
    <cofactor evidence="10">
        <name>Mg(2+)</name>
        <dbReference type="ChEBI" id="CHEBI:18420"/>
    </cofactor>
    <text evidence="10">Binds 1 Mg(2+) ion per subunit. May bind a second metal ion at a regulatory site, or after substrate binding.</text>
</comment>
<accession>A0ABY7VR94</accession>
<evidence type="ECO:0000256" key="1">
    <source>
        <dbReference type="ARBA" id="ARBA00000077"/>
    </source>
</evidence>
<evidence type="ECO:0000313" key="12">
    <source>
        <dbReference type="EMBL" id="WDE96725.1"/>
    </source>
</evidence>
<dbReference type="CDD" id="cd09278">
    <property type="entry name" value="RNase_HI_prokaryote_like"/>
    <property type="match status" value="1"/>
</dbReference>
<comment type="function">
    <text evidence="10">Endonuclease that specifically degrades the RNA of RNA-DNA hybrids.</text>
</comment>
<evidence type="ECO:0000256" key="2">
    <source>
        <dbReference type="ARBA" id="ARBA00005300"/>
    </source>
</evidence>
<dbReference type="EMBL" id="CP117811">
    <property type="protein sequence ID" value="WDE96725.1"/>
    <property type="molecule type" value="Genomic_DNA"/>
</dbReference>
<feature type="domain" description="RNase H type-1" evidence="11">
    <location>
        <begin position="1"/>
        <end position="143"/>
    </location>
</feature>
<feature type="binding site" evidence="10">
    <location>
        <position position="10"/>
    </location>
    <ligand>
        <name>Mg(2+)</name>
        <dbReference type="ChEBI" id="CHEBI:18420"/>
        <label>1</label>
    </ligand>
</feature>
<dbReference type="Proteomes" id="UP001214250">
    <property type="component" value="Chromosome 1"/>
</dbReference>
<comment type="subcellular location">
    <subcellularLocation>
        <location evidence="10">Cytoplasm</location>
    </subcellularLocation>
</comment>
<keyword evidence="9 10" id="KW-0460">Magnesium</keyword>
<dbReference type="NCBIfam" id="NF001236">
    <property type="entry name" value="PRK00203.1"/>
    <property type="match status" value="1"/>
</dbReference>
<dbReference type="InterPro" id="IPR036397">
    <property type="entry name" value="RNaseH_sf"/>
</dbReference>
<dbReference type="SUPFAM" id="SSF53098">
    <property type="entry name" value="Ribonuclease H-like"/>
    <property type="match status" value="1"/>
</dbReference>
<dbReference type="RefSeq" id="WP_274150790.1">
    <property type="nucleotide sequence ID" value="NZ_CP117811.1"/>
</dbReference>
<keyword evidence="6 10" id="KW-0479">Metal-binding</keyword>
<evidence type="ECO:0000313" key="13">
    <source>
        <dbReference type="Proteomes" id="UP001214250"/>
    </source>
</evidence>
<feature type="binding site" evidence="10">
    <location>
        <position position="70"/>
    </location>
    <ligand>
        <name>Mg(2+)</name>
        <dbReference type="ChEBI" id="CHEBI:18420"/>
        <label>1</label>
    </ligand>
</feature>
<dbReference type="PROSITE" id="PS50879">
    <property type="entry name" value="RNASE_H_1"/>
    <property type="match status" value="1"/>
</dbReference>
<keyword evidence="10" id="KW-0963">Cytoplasm</keyword>
<evidence type="ECO:0000256" key="4">
    <source>
        <dbReference type="ARBA" id="ARBA00012180"/>
    </source>
</evidence>
<feature type="binding site" evidence="10">
    <location>
        <position position="10"/>
    </location>
    <ligand>
        <name>Mg(2+)</name>
        <dbReference type="ChEBI" id="CHEBI:18420"/>
        <label>2</label>
    </ligand>
</feature>
<dbReference type="Gene3D" id="3.30.420.10">
    <property type="entry name" value="Ribonuclease H-like superfamily/Ribonuclease H"/>
    <property type="match status" value="1"/>
</dbReference>
<dbReference type="Pfam" id="PF00075">
    <property type="entry name" value="RNase_H"/>
    <property type="match status" value="1"/>
</dbReference>
<dbReference type="InterPro" id="IPR002156">
    <property type="entry name" value="RNaseH_domain"/>
</dbReference>
<dbReference type="InterPro" id="IPR012337">
    <property type="entry name" value="RNaseH-like_sf"/>
</dbReference>
<dbReference type="InterPro" id="IPR022892">
    <property type="entry name" value="RNaseHI"/>
</dbReference>
<sequence length="156" mass="17469">MKKEILLATDGACKGNPGPGGYGTILIYNNHRKEFSGGYKLTTNNRMEMLAVVKGLEALKESCKVKVLSDSKYIVDNIKGGHPWKWRQRGWILTSKKPAKNADLWECILNLLDKHEVIFEWVKGHSGHELNDRADELASDAAEQNNLIDDEGFKGS</sequence>
<dbReference type="InterPro" id="IPR050092">
    <property type="entry name" value="RNase_H"/>
</dbReference>
<proteinExistence type="inferred from homology"/>
<evidence type="ECO:0000256" key="7">
    <source>
        <dbReference type="ARBA" id="ARBA00022759"/>
    </source>
</evidence>
<keyword evidence="7 10" id="KW-0255">Endonuclease</keyword>
<evidence type="ECO:0000256" key="6">
    <source>
        <dbReference type="ARBA" id="ARBA00022723"/>
    </source>
</evidence>
<organism evidence="12 13">
    <name type="scientific">Lentisphaera profundi</name>
    <dbReference type="NCBI Taxonomy" id="1658616"/>
    <lineage>
        <taxon>Bacteria</taxon>
        <taxon>Pseudomonadati</taxon>
        <taxon>Lentisphaerota</taxon>
        <taxon>Lentisphaeria</taxon>
        <taxon>Lentisphaerales</taxon>
        <taxon>Lentisphaeraceae</taxon>
        <taxon>Lentisphaera</taxon>
    </lineage>
</organism>
<dbReference type="EC" id="3.1.26.4" evidence="4 10"/>
<comment type="similarity">
    <text evidence="2 10">Belongs to the RNase H family.</text>
</comment>
<evidence type="ECO:0000256" key="8">
    <source>
        <dbReference type="ARBA" id="ARBA00022801"/>
    </source>
</evidence>
<dbReference type="GO" id="GO:0004523">
    <property type="term" value="F:RNA-DNA hybrid ribonuclease activity"/>
    <property type="evidence" value="ECO:0007669"/>
    <property type="project" value="UniProtKB-EC"/>
</dbReference>
<evidence type="ECO:0000256" key="3">
    <source>
        <dbReference type="ARBA" id="ARBA00011245"/>
    </source>
</evidence>